<dbReference type="AlphaFoldDB" id="A0A5M6BNG2"/>
<dbReference type="RefSeq" id="XP_031857155.1">
    <property type="nucleotide sequence ID" value="XM_032008558.1"/>
</dbReference>
<name>A0A5M6BNG2_9TREE</name>
<dbReference type="GeneID" id="43592730"/>
<dbReference type="EMBL" id="CP144063">
    <property type="protein sequence ID" value="WWD22536.1"/>
    <property type="molecule type" value="Genomic_DNA"/>
</dbReference>
<accession>A0A5M6BNG2</accession>
<dbReference type="OrthoDB" id="2585966at2759"/>
<keyword evidence="2" id="KW-1185">Reference proteome</keyword>
<gene>
    <name evidence="1" type="ORF">CI109_107029</name>
</gene>
<dbReference type="Proteomes" id="UP000322225">
    <property type="component" value="Chromosome 13"/>
</dbReference>
<reference evidence="1" key="2">
    <citation type="submission" date="2024-01" db="EMBL/GenBank/DDBJ databases">
        <title>Comparative genomics of Cryptococcus and Kwoniella reveals pathogenesis evolution and contrasting modes of karyotype evolution via chromosome fusion or intercentromeric recombination.</title>
        <authorList>
            <person name="Coelho M.A."/>
            <person name="David-Palma M."/>
            <person name="Shea T."/>
            <person name="Bowers K."/>
            <person name="McGinley-Smith S."/>
            <person name="Mohammad A.W."/>
            <person name="Gnirke A."/>
            <person name="Yurkov A.M."/>
            <person name="Nowrousian M."/>
            <person name="Sun S."/>
            <person name="Cuomo C.A."/>
            <person name="Heitman J."/>
        </authorList>
    </citation>
    <scope>NUCLEOTIDE SEQUENCE</scope>
    <source>
        <strain evidence="1">CBS 12478</strain>
    </source>
</reference>
<evidence type="ECO:0000313" key="1">
    <source>
        <dbReference type="EMBL" id="WWD22536.1"/>
    </source>
</evidence>
<evidence type="ECO:0000313" key="2">
    <source>
        <dbReference type="Proteomes" id="UP000322225"/>
    </source>
</evidence>
<protein>
    <submittedName>
        <fullName evidence="1">Uncharacterized protein</fullName>
    </submittedName>
</protein>
<proteinExistence type="predicted"/>
<sequence length="215" mass="24490">MAFLGPTLFPRILMHIIRLWFVVALGCLIMVLIVWIMIFIENTKTFSDTMHHYLGNDQNVYDSFDYDHNAGYVSNTNIPKHLGGVVFTSLFDVAMWFFVLIAMASDLFWRFPICKDFLETFWTSGLYDTRGFVDIEFFFIFANAFLKLFIVAATGSQTYVGIYPNNEHVDTPLFCLYATMCLAGSIPFTNLDRQPSTLSTEVPPTFDLASSEGTP</sequence>
<organism evidence="1 2">
    <name type="scientific">Kwoniella shandongensis</name>
    <dbReference type="NCBI Taxonomy" id="1734106"/>
    <lineage>
        <taxon>Eukaryota</taxon>
        <taxon>Fungi</taxon>
        <taxon>Dikarya</taxon>
        <taxon>Basidiomycota</taxon>
        <taxon>Agaricomycotina</taxon>
        <taxon>Tremellomycetes</taxon>
        <taxon>Tremellales</taxon>
        <taxon>Cryptococcaceae</taxon>
        <taxon>Kwoniella</taxon>
    </lineage>
</organism>
<dbReference type="KEGG" id="ksn:43592730"/>
<reference evidence="1" key="1">
    <citation type="submission" date="2017-08" db="EMBL/GenBank/DDBJ databases">
        <authorList>
            <person name="Cuomo C."/>
            <person name="Billmyre B."/>
            <person name="Heitman J."/>
        </authorList>
    </citation>
    <scope>NUCLEOTIDE SEQUENCE</scope>
    <source>
        <strain evidence="1">CBS 12478</strain>
    </source>
</reference>